<dbReference type="PANTHER" id="PTHR22993">
    <property type="entry name" value="FORMAMIDOPYRIMIDINE-DNA GLYCOSYLASE"/>
    <property type="match status" value="1"/>
</dbReference>
<feature type="domain" description="FPG-type" evidence="16">
    <location>
        <begin position="237"/>
        <end position="271"/>
    </location>
</feature>
<dbReference type="GO" id="GO:0008534">
    <property type="term" value="F:oxidized purine nucleobase lesion DNA N-glycosylase activity"/>
    <property type="evidence" value="ECO:0007669"/>
    <property type="project" value="UniProtKB-EC"/>
</dbReference>
<dbReference type="NCBIfam" id="NF002211">
    <property type="entry name" value="PRK01103.1"/>
    <property type="match status" value="1"/>
</dbReference>
<evidence type="ECO:0000256" key="6">
    <source>
        <dbReference type="ARBA" id="ARBA00022771"/>
    </source>
</evidence>
<dbReference type="InterPro" id="IPR010979">
    <property type="entry name" value="Ribosomal_uS13-like_H2TH"/>
</dbReference>
<sequence length="271" mass="30579">MPELPEVETTLRGIEPHIQRQRITEVIIRQPQLRWPIPSNLDQLLAGKKVLSCQRRAKYLLLNIGNGFVIIHLGMSGSLRIIPSETPAEKHDHVDIVFDNNKTLRYHDPRRFGAVLWVEPPFEQHKLFSQLGPEPLTDDFDGKRLFTLSRQKKTPAKTFIMDNKTVVGVGNIYANEALFMAGIHPRRAAGKISLQRYIKLAGAIKQVLRKAIAEGGTTLKDFVGGDGKPGYFQQQLNVYGRSSLPCVKCDRPLKEIKISARSTVFCSNCQR</sequence>
<evidence type="ECO:0000256" key="15">
    <source>
        <dbReference type="HAMAP-Rule" id="MF_00103"/>
    </source>
</evidence>
<evidence type="ECO:0000256" key="4">
    <source>
        <dbReference type="ARBA" id="ARBA00022723"/>
    </source>
</evidence>
<dbReference type="Pfam" id="PF06827">
    <property type="entry name" value="zf-FPG_IleRS"/>
    <property type="match status" value="1"/>
</dbReference>
<dbReference type="Gene3D" id="3.20.190.10">
    <property type="entry name" value="MutM-like, N-terminal"/>
    <property type="match status" value="1"/>
</dbReference>
<dbReference type="Gene3D" id="1.10.8.50">
    <property type="match status" value="1"/>
</dbReference>
<evidence type="ECO:0000256" key="11">
    <source>
        <dbReference type="ARBA" id="ARBA00023239"/>
    </source>
</evidence>
<evidence type="ECO:0000256" key="1">
    <source>
        <dbReference type="ARBA" id="ARBA00001668"/>
    </source>
</evidence>
<dbReference type="PANTHER" id="PTHR22993:SF9">
    <property type="entry name" value="FORMAMIDOPYRIMIDINE-DNA GLYCOSYLASE"/>
    <property type="match status" value="1"/>
</dbReference>
<dbReference type="SUPFAM" id="SSF57716">
    <property type="entry name" value="Glucocorticoid receptor-like (DNA-binding domain)"/>
    <property type="match status" value="1"/>
</dbReference>
<evidence type="ECO:0000256" key="3">
    <source>
        <dbReference type="ARBA" id="ARBA00011245"/>
    </source>
</evidence>
<feature type="active site" description="Proton donor; for beta-elimination activity" evidence="15">
    <location>
        <position position="58"/>
    </location>
</feature>
<evidence type="ECO:0000256" key="8">
    <source>
        <dbReference type="ARBA" id="ARBA00022833"/>
    </source>
</evidence>
<dbReference type="Pfam" id="PF01149">
    <property type="entry name" value="Fapy_DNA_glyco"/>
    <property type="match status" value="1"/>
</dbReference>
<evidence type="ECO:0000256" key="14">
    <source>
        <dbReference type="ARBA" id="ARBA00044632"/>
    </source>
</evidence>
<evidence type="ECO:0000256" key="9">
    <source>
        <dbReference type="ARBA" id="ARBA00023125"/>
    </source>
</evidence>
<keyword evidence="10 15" id="KW-0234">DNA repair</keyword>
<comment type="catalytic activity">
    <reaction evidence="14 15">
        <text>2'-deoxyribonucleotide-(2'-deoxyribose 5'-phosphate)-2'-deoxyribonucleotide-DNA = a 3'-end 2'-deoxyribonucleotide-(2,3-dehydro-2,3-deoxyribose 5'-phosphate)-DNA + a 5'-end 5'-phospho-2'-deoxyribonucleoside-DNA + H(+)</text>
        <dbReference type="Rhea" id="RHEA:66592"/>
        <dbReference type="Rhea" id="RHEA-COMP:13180"/>
        <dbReference type="Rhea" id="RHEA-COMP:16897"/>
        <dbReference type="Rhea" id="RHEA-COMP:17067"/>
        <dbReference type="ChEBI" id="CHEBI:15378"/>
        <dbReference type="ChEBI" id="CHEBI:136412"/>
        <dbReference type="ChEBI" id="CHEBI:157695"/>
        <dbReference type="ChEBI" id="CHEBI:167181"/>
        <dbReference type="EC" id="4.2.99.18"/>
    </reaction>
</comment>
<dbReference type="RefSeq" id="WP_237445641.1">
    <property type="nucleotide sequence ID" value="NZ_CAKLPX010000004.1"/>
</dbReference>
<dbReference type="Pfam" id="PF06831">
    <property type="entry name" value="H2TH"/>
    <property type="match status" value="1"/>
</dbReference>
<evidence type="ECO:0000256" key="12">
    <source>
        <dbReference type="ARBA" id="ARBA00023268"/>
    </source>
</evidence>
<evidence type="ECO:0000259" key="17">
    <source>
        <dbReference type="PROSITE" id="PS51068"/>
    </source>
</evidence>
<name>A0ABM9AI99_9GAMM</name>
<feature type="binding site" evidence="15">
    <location>
        <position position="91"/>
    </location>
    <ligand>
        <name>DNA</name>
        <dbReference type="ChEBI" id="CHEBI:16991"/>
    </ligand>
</feature>
<dbReference type="InterPro" id="IPR015886">
    <property type="entry name" value="H2TH_FPG"/>
</dbReference>
<protein>
    <recommendedName>
        <fullName evidence="15">Formamidopyrimidine-DNA glycosylase</fullName>
        <shortName evidence="15">Fapy-DNA glycosylase</shortName>
        <ecNumber evidence="15">3.2.2.23</ecNumber>
    </recommendedName>
    <alternativeName>
        <fullName evidence="15">DNA-(apurinic or apyrimidinic site) lyase MutM</fullName>
        <shortName evidence="15">AP lyase MutM</shortName>
        <ecNumber evidence="15">4.2.99.18</ecNumber>
    </alternativeName>
</protein>
<comment type="cofactor">
    <cofactor evidence="15">
        <name>Zn(2+)</name>
        <dbReference type="ChEBI" id="CHEBI:29105"/>
    </cofactor>
    <text evidence="15">Binds 1 zinc ion per subunit.</text>
</comment>
<keyword evidence="6 15" id="KW-0863">Zinc-finger</keyword>
<keyword evidence="11 15" id="KW-0456">Lyase</keyword>
<keyword evidence="13 15" id="KW-0326">Glycosidase</keyword>
<dbReference type="InterPro" id="IPR000214">
    <property type="entry name" value="Znf_DNA_glyclase/AP_lyase"/>
</dbReference>
<dbReference type="NCBIfam" id="TIGR00577">
    <property type="entry name" value="fpg"/>
    <property type="match status" value="1"/>
</dbReference>
<dbReference type="Proteomes" id="UP000838100">
    <property type="component" value="Unassembled WGS sequence"/>
</dbReference>
<dbReference type="PROSITE" id="PS51068">
    <property type="entry name" value="FPG_CAT"/>
    <property type="match status" value="1"/>
</dbReference>
<proteinExistence type="inferred from homology"/>
<dbReference type="InterPro" id="IPR012319">
    <property type="entry name" value="FPG_cat"/>
</dbReference>
<feature type="binding site" evidence="15">
    <location>
        <position position="110"/>
    </location>
    <ligand>
        <name>DNA</name>
        <dbReference type="ChEBI" id="CHEBI:16991"/>
    </ligand>
</feature>
<feature type="active site" description="Proton donor" evidence="15">
    <location>
        <position position="3"/>
    </location>
</feature>
<accession>A0ABM9AI99</accession>
<evidence type="ECO:0000313" key="19">
    <source>
        <dbReference type="Proteomes" id="UP000838100"/>
    </source>
</evidence>
<feature type="active site" description="Schiff-base intermediate with DNA" evidence="15">
    <location>
        <position position="2"/>
    </location>
</feature>
<keyword evidence="5 15" id="KW-0227">DNA damage</keyword>
<comment type="caution">
    <text evidence="18">The sequence shown here is derived from an EMBL/GenBank/DDBJ whole genome shotgun (WGS) entry which is preliminary data.</text>
</comment>
<gene>
    <name evidence="15 18" type="primary">mutM</name>
    <name evidence="15" type="synonym">fpg</name>
    <name evidence="18" type="ORF">SIN8267_03097</name>
</gene>
<dbReference type="SUPFAM" id="SSF46946">
    <property type="entry name" value="S13-like H2TH domain"/>
    <property type="match status" value="1"/>
</dbReference>
<comment type="subunit">
    <text evidence="3 15">Monomer.</text>
</comment>
<organism evidence="18 19">
    <name type="scientific">Sinobacterium norvegicum</name>
    <dbReference type="NCBI Taxonomy" id="1641715"/>
    <lineage>
        <taxon>Bacteria</taxon>
        <taxon>Pseudomonadati</taxon>
        <taxon>Pseudomonadota</taxon>
        <taxon>Gammaproteobacteria</taxon>
        <taxon>Cellvibrionales</taxon>
        <taxon>Spongiibacteraceae</taxon>
        <taxon>Sinobacterium</taxon>
    </lineage>
</organism>
<keyword evidence="7 15" id="KW-0378">Hydrolase</keyword>
<comment type="catalytic activity">
    <reaction evidence="1 15">
        <text>Hydrolysis of DNA containing ring-opened 7-methylguanine residues, releasing 2,6-diamino-4-hydroxy-5-(N-methyl)formamidopyrimidine.</text>
        <dbReference type="EC" id="3.2.2.23"/>
    </reaction>
</comment>
<reference evidence="18" key="1">
    <citation type="submission" date="2021-12" db="EMBL/GenBank/DDBJ databases">
        <authorList>
            <person name="Rodrigo-Torres L."/>
            <person name="Arahal R. D."/>
            <person name="Lucena T."/>
        </authorList>
    </citation>
    <scope>NUCLEOTIDE SEQUENCE</scope>
    <source>
        <strain evidence="18">CECT 8267</strain>
    </source>
</reference>
<dbReference type="SUPFAM" id="SSF81624">
    <property type="entry name" value="N-terminal domain of MutM-like DNA repair proteins"/>
    <property type="match status" value="1"/>
</dbReference>
<evidence type="ECO:0000259" key="16">
    <source>
        <dbReference type="PROSITE" id="PS51066"/>
    </source>
</evidence>
<evidence type="ECO:0000256" key="10">
    <source>
        <dbReference type="ARBA" id="ARBA00023204"/>
    </source>
</evidence>
<feature type="active site" description="Proton donor; for delta-elimination activity" evidence="15">
    <location>
        <position position="261"/>
    </location>
</feature>
<dbReference type="EMBL" id="CAKLPX010000004">
    <property type="protein sequence ID" value="CAH0992958.1"/>
    <property type="molecule type" value="Genomic_DNA"/>
</dbReference>
<dbReference type="PROSITE" id="PS51066">
    <property type="entry name" value="ZF_FPG_2"/>
    <property type="match status" value="1"/>
</dbReference>
<dbReference type="EC" id="4.2.99.18" evidence="15"/>
<dbReference type="InterPro" id="IPR010663">
    <property type="entry name" value="Znf_FPG/IleRS"/>
</dbReference>
<keyword evidence="19" id="KW-1185">Reference proteome</keyword>
<evidence type="ECO:0000256" key="2">
    <source>
        <dbReference type="ARBA" id="ARBA00009409"/>
    </source>
</evidence>
<dbReference type="InterPro" id="IPR035937">
    <property type="entry name" value="FPG_N"/>
</dbReference>
<dbReference type="SMART" id="SM00898">
    <property type="entry name" value="Fapy_DNA_glyco"/>
    <property type="match status" value="1"/>
</dbReference>
<keyword evidence="8 15" id="KW-0862">Zinc</keyword>
<comment type="similarity">
    <text evidence="2 15">Belongs to the FPG family.</text>
</comment>
<dbReference type="CDD" id="cd08966">
    <property type="entry name" value="EcFpg-like_N"/>
    <property type="match status" value="1"/>
</dbReference>
<feature type="domain" description="Formamidopyrimidine-DNA glycosylase catalytic" evidence="17">
    <location>
        <begin position="2"/>
        <end position="113"/>
    </location>
</feature>
<evidence type="ECO:0000256" key="5">
    <source>
        <dbReference type="ARBA" id="ARBA00022763"/>
    </source>
</evidence>
<comment type="function">
    <text evidence="15">Involved in base excision repair of DNA damaged by oxidation or by mutagenic agents. Acts as DNA glycosylase that recognizes and removes damaged bases. Has a preference for oxidized purines, such as 7,8-dihydro-8-oxoguanine (8-oxoG). Has AP (apurinic/apyrimidinic) lyase activity and introduces nicks in the DNA strand. Cleaves the DNA backbone by beta-delta elimination to generate a single-strand break at the site of the removed base with both 3'- and 5'-phosphates.</text>
</comment>
<dbReference type="SMART" id="SM01232">
    <property type="entry name" value="H2TH"/>
    <property type="match status" value="1"/>
</dbReference>
<dbReference type="InterPro" id="IPR020629">
    <property type="entry name" value="FPG_Glyclase"/>
</dbReference>
<evidence type="ECO:0000256" key="7">
    <source>
        <dbReference type="ARBA" id="ARBA00022801"/>
    </source>
</evidence>
<keyword evidence="12 15" id="KW-0511">Multifunctional enzyme</keyword>
<dbReference type="HAMAP" id="MF_00103">
    <property type="entry name" value="Fapy_DNA_glycosyl"/>
    <property type="match status" value="1"/>
</dbReference>
<evidence type="ECO:0000313" key="18">
    <source>
        <dbReference type="EMBL" id="CAH0992958.1"/>
    </source>
</evidence>
<dbReference type="EC" id="3.2.2.23" evidence="15"/>
<feature type="binding site" evidence="15">
    <location>
        <position position="152"/>
    </location>
    <ligand>
        <name>DNA</name>
        <dbReference type="ChEBI" id="CHEBI:16991"/>
    </ligand>
</feature>
<keyword evidence="9 15" id="KW-0238">DNA-binding</keyword>
<keyword evidence="4 15" id="KW-0479">Metal-binding</keyword>
<evidence type="ECO:0000256" key="13">
    <source>
        <dbReference type="ARBA" id="ARBA00023295"/>
    </source>
</evidence>